<gene>
    <name evidence="2" type="ORF">SAMN04488051_102447</name>
</gene>
<name>A0A1H4A246_ALKAM</name>
<accession>A0A1H4A246</accession>
<reference evidence="2 3" key="1">
    <citation type="submission" date="2016-10" db="EMBL/GenBank/DDBJ databases">
        <authorList>
            <person name="de Groot N.N."/>
        </authorList>
    </citation>
    <scope>NUCLEOTIDE SEQUENCE [LARGE SCALE GENOMIC DNA]</scope>
    <source>
        <strain evidence="2 3">CGMCC 1.3430</strain>
    </source>
</reference>
<proteinExistence type="predicted"/>
<dbReference type="STRING" id="152573.SAMN04488051_102447"/>
<feature type="region of interest" description="Disordered" evidence="1">
    <location>
        <begin position="373"/>
        <end position="393"/>
    </location>
</feature>
<keyword evidence="3" id="KW-1185">Reference proteome</keyword>
<evidence type="ECO:0000313" key="2">
    <source>
        <dbReference type="EMBL" id="SEA29592.1"/>
    </source>
</evidence>
<dbReference type="AlphaFoldDB" id="A0A1H4A246"/>
<evidence type="ECO:0000313" key="3">
    <source>
        <dbReference type="Proteomes" id="UP000198773"/>
    </source>
</evidence>
<evidence type="ECO:0008006" key="4">
    <source>
        <dbReference type="Google" id="ProtNLM"/>
    </source>
</evidence>
<protein>
    <recommendedName>
        <fullName evidence="4">General secretion pathway protein L</fullName>
    </recommendedName>
</protein>
<organism evidence="2 3">
    <name type="scientific">Alkalimonas amylolytica</name>
    <dbReference type="NCBI Taxonomy" id="152573"/>
    <lineage>
        <taxon>Bacteria</taxon>
        <taxon>Pseudomonadati</taxon>
        <taxon>Pseudomonadota</taxon>
        <taxon>Gammaproteobacteria</taxon>
        <taxon>Alkalimonas</taxon>
    </lineage>
</organism>
<evidence type="ECO:0000256" key="1">
    <source>
        <dbReference type="SAM" id="MobiDB-lite"/>
    </source>
</evidence>
<sequence>MPETHTATTPAYVLKAPAWLQSQLQYLARDGQRYSWQQGQLQPVQRPVGSVLVLSRHGYDEQHESFQIASRSALKKILHQRDQGRLCYHLIGDLHHGQRRVVSITPKAELADSCRQARLVLPISLLVHASRQPGLHSLAMPDGHFYQFNQNNHEFSSLPANALVATEERALQLLGGHSAVPKYQWAGPGLARLWQFVLRLPASSWLDCRNSRAGNQSLRAWLPFAGLSAVLALMYLYGSTALLSQQLESRQQQLNRLNTEVASVLDARSSLQQAEALVQALSRYQQDNLAGEGLWTLVALAQLNNINLTLVEGDSEALRLQGHAASATDWLQLLLSTEEVQSADFFAPVRRDTQGREQFSIVLELKPVQALSAEPAASSSADLTEEATVVEAP</sequence>
<dbReference type="Proteomes" id="UP000198773">
    <property type="component" value="Unassembled WGS sequence"/>
</dbReference>
<dbReference type="EMBL" id="FNRM01000002">
    <property type="protein sequence ID" value="SEA29592.1"/>
    <property type="molecule type" value="Genomic_DNA"/>
</dbReference>
<dbReference type="OrthoDB" id="6398232at2"/>
<dbReference type="RefSeq" id="WP_091340859.1">
    <property type="nucleotide sequence ID" value="NZ_FNRM01000002.1"/>
</dbReference>